<evidence type="ECO:0000313" key="3">
    <source>
        <dbReference type="WBParaSite" id="TREG1_79880.1"/>
    </source>
</evidence>
<feature type="transmembrane region" description="Helical" evidence="1">
    <location>
        <begin position="55"/>
        <end position="78"/>
    </location>
</feature>
<feature type="transmembrane region" description="Helical" evidence="1">
    <location>
        <begin position="112"/>
        <end position="136"/>
    </location>
</feature>
<organism evidence="2 4">
    <name type="scientific">Trichobilharzia regenti</name>
    <name type="common">Nasal bird schistosome</name>
    <dbReference type="NCBI Taxonomy" id="157069"/>
    <lineage>
        <taxon>Eukaryota</taxon>
        <taxon>Metazoa</taxon>
        <taxon>Spiralia</taxon>
        <taxon>Lophotrochozoa</taxon>
        <taxon>Platyhelminthes</taxon>
        <taxon>Trematoda</taxon>
        <taxon>Digenea</taxon>
        <taxon>Strigeidida</taxon>
        <taxon>Schistosomatoidea</taxon>
        <taxon>Schistosomatidae</taxon>
        <taxon>Trichobilharzia</taxon>
    </lineage>
</organism>
<keyword evidence="1" id="KW-1133">Transmembrane helix</keyword>
<name>A0AA85K893_TRIRE</name>
<feature type="transmembrane region" description="Helical" evidence="1">
    <location>
        <begin position="148"/>
        <end position="167"/>
    </location>
</feature>
<dbReference type="WBParaSite" id="TREG1_79880.2">
    <property type="protein sequence ID" value="TREG1_79880.2"/>
    <property type="gene ID" value="TREG1_79880"/>
</dbReference>
<evidence type="ECO:0000313" key="4">
    <source>
        <dbReference type="WBParaSite" id="TREG1_79880.2"/>
    </source>
</evidence>
<proteinExistence type="predicted"/>
<evidence type="ECO:0000256" key="1">
    <source>
        <dbReference type="SAM" id="Phobius"/>
    </source>
</evidence>
<keyword evidence="2" id="KW-1185">Reference proteome</keyword>
<accession>A0AA85K893</accession>
<dbReference type="WBParaSite" id="TREG1_79880.1">
    <property type="protein sequence ID" value="TREG1_79880.1"/>
    <property type="gene ID" value="TREG1_79880"/>
</dbReference>
<evidence type="ECO:0000313" key="2">
    <source>
        <dbReference type="Proteomes" id="UP000050795"/>
    </source>
</evidence>
<reference evidence="3 4" key="2">
    <citation type="submission" date="2023-11" db="UniProtKB">
        <authorList>
            <consortium name="WormBaseParasite"/>
        </authorList>
    </citation>
    <scope>IDENTIFICATION</scope>
</reference>
<keyword evidence="1" id="KW-0812">Transmembrane</keyword>
<keyword evidence="1" id="KW-0472">Membrane</keyword>
<protein>
    <submittedName>
        <fullName evidence="3 4">Uncharacterized protein</fullName>
    </submittedName>
</protein>
<reference evidence="2" key="1">
    <citation type="submission" date="2022-06" db="EMBL/GenBank/DDBJ databases">
        <authorList>
            <person name="Berger JAMES D."/>
            <person name="Berger JAMES D."/>
        </authorList>
    </citation>
    <scope>NUCLEOTIDE SEQUENCE [LARGE SCALE GENOMIC DNA]</scope>
</reference>
<sequence>MTNVNTAGGSRIINREFETSDKYPKRVIVFLVVTCFITLGITVGLVFMSRIDYPILTAILYVVFAIIDVTVIALLIIYDRIRKRFPLNFVLALLYSACLTVVAEPSFIGRNIIWVLVVMAIGVVLYIICISIGATLRSELKLGSLGMLIGYVVFSVIITAATLAVYFSTKN</sequence>
<feature type="transmembrane region" description="Helical" evidence="1">
    <location>
        <begin position="27"/>
        <end position="49"/>
    </location>
</feature>
<dbReference type="Proteomes" id="UP000050795">
    <property type="component" value="Unassembled WGS sequence"/>
</dbReference>
<feature type="transmembrane region" description="Helical" evidence="1">
    <location>
        <begin position="85"/>
        <end position="106"/>
    </location>
</feature>
<dbReference type="WBParaSite" id="TREG1_79880.3">
    <property type="protein sequence ID" value="TREG1_79880.3"/>
    <property type="gene ID" value="TREG1_79880"/>
</dbReference>
<dbReference type="AlphaFoldDB" id="A0AA85K893"/>